<keyword evidence="2" id="KW-1185">Reference proteome</keyword>
<sequence length="119" mass="13632">MPNGLTGSSTLRNWLSPTSRRCGNYSQRYGRPAHSWAPMPDGCGGCVLFYMDQVTLISRNERGLNTKARRDVARVLVNDTRALALWKERHARLFERRGRSVHELLEHAGRSTPMDRSRH</sequence>
<protein>
    <submittedName>
        <fullName evidence="1">Uncharacterized protein</fullName>
    </submittedName>
</protein>
<dbReference type="EMBL" id="CM009757">
    <property type="protein sequence ID" value="PUZ40419.1"/>
    <property type="molecule type" value="Genomic_DNA"/>
</dbReference>
<dbReference type="Gramene" id="PUZ40419">
    <property type="protein sequence ID" value="PUZ40419"/>
    <property type="gene ID" value="GQ55_9G422600"/>
</dbReference>
<gene>
    <name evidence="1" type="ORF">GQ55_9G422600</name>
</gene>
<reference evidence="1 2" key="1">
    <citation type="submission" date="2018-04" db="EMBL/GenBank/DDBJ databases">
        <title>WGS assembly of Panicum hallii var. hallii HAL2.</title>
        <authorList>
            <person name="Lovell J."/>
            <person name="Jenkins J."/>
            <person name="Lowry D."/>
            <person name="Mamidi S."/>
            <person name="Sreedasyam A."/>
            <person name="Weng X."/>
            <person name="Barry K."/>
            <person name="Bonette J."/>
            <person name="Campitelli B."/>
            <person name="Daum C."/>
            <person name="Gordon S."/>
            <person name="Gould B."/>
            <person name="Lipzen A."/>
            <person name="MacQueen A."/>
            <person name="Palacio-Mejia J."/>
            <person name="Plott C."/>
            <person name="Shakirov E."/>
            <person name="Shu S."/>
            <person name="Yoshinaga Y."/>
            <person name="Zane M."/>
            <person name="Rokhsar D."/>
            <person name="Grimwood J."/>
            <person name="Schmutz J."/>
            <person name="Juenger T."/>
        </authorList>
    </citation>
    <scope>NUCLEOTIDE SEQUENCE [LARGE SCALE GENOMIC DNA]</scope>
    <source>
        <strain evidence="2">cv. HAL2</strain>
    </source>
</reference>
<name>A0A2T7CAQ4_9POAL</name>
<accession>A0A2T7CAQ4</accession>
<dbReference type="Proteomes" id="UP000244336">
    <property type="component" value="Chromosome 9"/>
</dbReference>
<evidence type="ECO:0000313" key="1">
    <source>
        <dbReference type="EMBL" id="PUZ40419.1"/>
    </source>
</evidence>
<evidence type="ECO:0000313" key="2">
    <source>
        <dbReference type="Proteomes" id="UP000244336"/>
    </source>
</evidence>
<dbReference type="AlphaFoldDB" id="A0A2T7CAQ4"/>
<proteinExistence type="predicted"/>
<organism evidence="1 2">
    <name type="scientific">Panicum hallii var. hallii</name>
    <dbReference type="NCBI Taxonomy" id="1504633"/>
    <lineage>
        <taxon>Eukaryota</taxon>
        <taxon>Viridiplantae</taxon>
        <taxon>Streptophyta</taxon>
        <taxon>Embryophyta</taxon>
        <taxon>Tracheophyta</taxon>
        <taxon>Spermatophyta</taxon>
        <taxon>Magnoliopsida</taxon>
        <taxon>Liliopsida</taxon>
        <taxon>Poales</taxon>
        <taxon>Poaceae</taxon>
        <taxon>PACMAD clade</taxon>
        <taxon>Panicoideae</taxon>
        <taxon>Panicodae</taxon>
        <taxon>Paniceae</taxon>
        <taxon>Panicinae</taxon>
        <taxon>Panicum</taxon>
        <taxon>Panicum sect. Panicum</taxon>
    </lineage>
</organism>